<evidence type="ECO:0000313" key="15">
    <source>
        <dbReference type="Proteomes" id="UP000326759"/>
    </source>
</evidence>
<evidence type="ECO:0000259" key="10">
    <source>
        <dbReference type="Pfam" id="PF16415"/>
    </source>
</evidence>
<dbReference type="InterPro" id="IPR032193">
    <property type="entry name" value="CNOT1_TTP_bind"/>
</dbReference>
<keyword evidence="2" id="KW-0678">Repressor</keyword>
<evidence type="ECO:0000256" key="4">
    <source>
        <dbReference type="ARBA" id="ARBA00023163"/>
    </source>
</evidence>
<protein>
    <submittedName>
        <fullName evidence="14">CCR4-NOT transcription complex subunit 1</fullName>
    </submittedName>
</protein>
<dbReference type="InterPro" id="IPR032194">
    <property type="entry name" value="CNOT1_HEAT"/>
</dbReference>
<name>A0A5N5T8M5_9CRUS</name>
<feature type="region of interest" description="Disordered" evidence="7">
    <location>
        <begin position="704"/>
        <end position="759"/>
    </location>
</feature>
<dbReference type="GO" id="GO:0060090">
    <property type="term" value="F:molecular adaptor activity"/>
    <property type="evidence" value="ECO:0007669"/>
    <property type="project" value="TreeGrafter"/>
</dbReference>
<feature type="compositionally biased region" description="Low complexity" evidence="7">
    <location>
        <begin position="704"/>
        <end position="717"/>
    </location>
</feature>
<feature type="domain" description="CCR4-NOT transcription complex subunit 1 TTP binding" evidence="11">
    <location>
        <begin position="808"/>
        <end position="864"/>
    </location>
</feature>
<evidence type="ECO:0000259" key="11">
    <source>
        <dbReference type="Pfam" id="PF16417"/>
    </source>
</evidence>
<dbReference type="CDD" id="cd20710">
    <property type="entry name" value="NOT1_connector"/>
    <property type="match status" value="1"/>
</dbReference>
<dbReference type="Gene3D" id="1.25.40.180">
    <property type="match status" value="2"/>
</dbReference>
<evidence type="ECO:0000259" key="12">
    <source>
        <dbReference type="Pfam" id="PF16418"/>
    </source>
</evidence>
<dbReference type="InterPro" id="IPR038535">
    <property type="entry name" value="CNOT1_TTP_bind_sf"/>
</dbReference>
<comment type="subcellular location">
    <subcellularLocation>
        <location evidence="1">Nucleus</location>
    </subcellularLocation>
</comment>
<dbReference type="Pfam" id="PF16417">
    <property type="entry name" value="CNOT1_TTP_bind"/>
    <property type="match status" value="2"/>
</dbReference>
<evidence type="ECO:0000313" key="14">
    <source>
        <dbReference type="EMBL" id="KAB7502971.1"/>
    </source>
</evidence>
<evidence type="ECO:0000259" key="9">
    <source>
        <dbReference type="Pfam" id="PF12842"/>
    </source>
</evidence>
<feature type="compositionally biased region" description="Low complexity" evidence="7">
    <location>
        <begin position="729"/>
        <end position="743"/>
    </location>
</feature>
<evidence type="ECO:0000256" key="3">
    <source>
        <dbReference type="ARBA" id="ARBA00023015"/>
    </source>
</evidence>
<dbReference type="Pfam" id="PF12842">
    <property type="entry name" value="DUF3819"/>
    <property type="match status" value="1"/>
</dbReference>
<dbReference type="GO" id="GO:0017148">
    <property type="term" value="P:negative regulation of translation"/>
    <property type="evidence" value="ECO:0007669"/>
    <property type="project" value="InterPro"/>
</dbReference>
<dbReference type="Pfam" id="PF25097">
    <property type="entry name" value="ARM_Cnot1"/>
    <property type="match status" value="1"/>
</dbReference>
<feature type="domain" description="CCR4-NOT transcription complex subunit 1-like NOT1 connector" evidence="13">
    <location>
        <begin position="1508"/>
        <end position="1711"/>
    </location>
</feature>
<keyword evidence="15" id="KW-1185">Reference proteome</keyword>
<evidence type="ECO:0000259" key="8">
    <source>
        <dbReference type="Pfam" id="PF04054"/>
    </source>
</evidence>
<dbReference type="OrthoDB" id="1933107at2759"/>
<comment type="similarity">
    <text evidence="6">Belongs to the CNOT1 family.</text>
</comment>
<feature type="compositionally biased region" description="Polar residues" evidence="7">
    <location>
        <begin position="1221"/>
        <end position="1230"/>
    </location>
</feature>
<dbReference type="GO" id="GO:0030015">
    <property type="term" value="C:CCR4-NOT core complex"/>
    <property type="evidence" value="ECO:0007669"/>
    <property type="project" value="InterPro"/>
</dbReference>
<feature type="domain" description="CCR4-NOT transcription complex subunit 1 HEAT repeat" evidence="12">
    <location>
        <begin position="479"/>
        <end position="625"/>
    </location>
</feature>
<evidence type="ECO:0000256" key="1">
    <source>
        <dbReference type="ARBA" id="ARBA00004123"/>
    </source>
</evidence>
<dbReference type="FunFam" id="1.25.40.790:FF:000001">
    <property type="entry name" value="Ccr4-not transcription complex subunit 1 isoform"/>
    <property type="match status" value="1"/>
</dbReference>
<feature type="compositionally biased region" description="Pro residues" evidence="7">
    <location>
        <begin position="718"/>
        <end position="728"/>
    </location>
</feature>
<proteinExistence type="inferred from homology"/>
<dbReference type="Gene3D" id="1.25.40.790">
    <property type="match status" value="1"/>
</dbReference>
<dbReference type="InterPro" id="IPR024557">
    <property type="entry name" value="CNOT1_dom_4"/>
</dbReference>
<accession>A0A5N5T8M5</accession>
<sequence>MVYKTKKLSELFGAEAEQHIYKVVLGLLEKSGVEWSNTASVSVISDSKLITTGSNGYSNSNNSVSIISKGNKKEENNFSLSSSNITVLVLLIQQLATFIPIERFATGFASAIINFFTSLGSKTFSEASIAGVLKTFKFSVKQEVIICIHLLQCTNKDLNKNIFLFLKAKLPDFIRSCVQKGNNGGGVGGGKEPPNPTSELLYWVFVELQFVAEESLSVDWTEATQTLKKEFPRSKVPLVLLPFLYPEANPLMEKLTVEPFTNMAKYLVNSEQPLYGSLSDYILELGCNFCNTLEECRANLANIGSDNITNATVAKVLGIMVKRQNGIQSEQNINDPTSLWMDSKDKIVGPPGRSQSGLSNETGISKPVWIGSVRASWNMECRKFHERVLMQGQNVRPEMFPVDCFYRPWKNGDEQLHLIEQILNNPDIFSFADYPFRSVTTEGLKALPELDNKAVATWRSLELIELLLKLADGGHYAYVKELFKFPVQHCPDILILGLVQKDSTTVKQIVMVAMAEWYMVLENDQTRLAKIFDVAQDLKALSMLLNAQPFSFVIDLACLAYRREYLNLEKWLTGKIRDHGEIFVSNCVKFLQRRCPQLVGGKEDLLPKSTQLPPETVSTMLACLQSCALNLSQDLTDQILSMFQNSLITRQRPIGALGFSTQGDGLGGMGGGIASSLSNLALGSSAGASIFPPVSSSMGLGLSSLGSSGAAPSSPARPSLPPTVPPPSSQSSLSTLLPSLQLSGPPPHPAVGSQLSNLPTTTIISPSTLPASLRSQSVQPSLAQQRQTELLSNLAVDIGQIFELPPFISKEVEDEANSYFQRIYNPPPPPALSIEEILEKLKKFHESADKREREVYSCMLKNLYIALGVALRYVVEALQKPHGSKMYYFGIVALDKFKGRLKDYPRYCHHLMAIEHFNEFPPHLIEYIKYGTSSQEPPNRPTGPVLPPSMNISPSTQVVVSSTIVTPNAPPTVSVVKTQTTSITATTNAVTSRSQTLPAGSGKCEELKEIVSEEYWPWIAQYLVMKRVSIENNFHTFVLLRADKSEANFSDKSLLKNLGHWLGMLTLAKNRPILHSDIDVKSLLIEAYKKGSQEMQYVVPFVAKILESCAKSRVFKPPNPWTMAIMNLLAELHREQDMKLHLKFEIEVLCNKLELNVKNLKPGNTLKNPEKLAKLKPQLSQPSGKRADSTPIFSAIPGDGGISTQSSSAGATPTPPALPTVHSTTPTQIQPMPHVASEPRFVYNEISLSSIRCFDAHITVNAPQIGNFETSTQLKQLVRHAVELAVQDLITVVMERSVKVAITTTEHIIKKDFALDPDETRMRAATHHIVRNLTAAMAMITSRDHLQASISKGIKQGILSGFNRKTSQQQIEQVDQLANAIAQENIGIASAFIQKTAAEKAVLEMDKRFAPEYEARKVARSEGRRYCDARALAYQVERMPEPIRLKVGRITPQQTAVYEEFARNIPGFVPIVDDDSPLINKPVPIASTFTQNDEAAAFIMLTERITPELETVIQAVTTLAPNSPCINMLHNLAEAILLFRSNRDASSAQLLIKRAVENLLEGVRELPTESDLGQVAMRFRDIHIILLKALADARTYGQAWTSKCLTKFWIESREEVRYNLEVIDWFIRSNLLNIQLFDDYLQRLIDEPRMTPSYTPLVFIMQVIQVYFIDENQNSILSESDLPLTIESLFRMCQSRQLPEGLLNIVDALRMKFDMNNGGNTSTDRLSICSGSSNVLTSSLVNSLARGVTGMPVTSSHHFHSGVTQARDFHDPQGLQEKTDALLRQWIQMYHAPNAGHGSATAFQHFVKDMDLHGILKTDEVITRFFRICITMCRDLCIRSILEAGSASSPTYVRNKCFPNLDAFVRLISLLVKQSGEPSNPTAKINLLNKVLGLICGIMLHDIESHGNEFHQMPYHRILIMLFLELNAPETVLESINLPVLMAFTQTLHLLRPSKCSGFAYAWLEIVSHRVFIGRMLAITPQQKGWSMYSMLLSDLFKFLAPFLRNVELSKPFTMLYKGTLRVLLVLLHDFPEFLCEYHYAFCDVIPPNCIQMRNLILSAYPRNMRLPDPFMPNLKVDRLAEITVSPKIHTNVGALIQPAELKKNLDAYLKNRTNVTFLSELRSYLQVSNEPGVRYNMSVMNALVLYVGMQAIAQIQGKGLTPSMPTIAHSAHMDIFENLAVDLDTEGRYLFLIAIANQLRYPNSHTHYFSCTLLYLFTEANTEAIQEQITRVLLERLIGNRPQPWGLLITFIELIKNPSFKFWSHDFVKCAPEIEKIFESVARSCMVPKVSQSERE</sequence>
<dbReference type="Gene3D" id="1.25.40.800">
    <property type="match status" value="1"/>
</dbReference>
<dbReference type="Pfam" id="PF16415">
    <property type="entry name" value="CNOT1_CAF1_bind"/>
    <property type="match status" value="1"/>
</dbReference>
<evidence type="ECO:0000256" key="7">
    <source>
        <dbReference type="SAM" id="MobiDB-lite"/>
    </source>
</evidence>
<dbReference type="GO" id="GO:0000288">
    <property type="term" value="P:nuclear-transcribed mRNA catabolic process, deadenylation-dependent decay"/>
    <property type="evidence" value="ECO:0007669"/>
    <property type="project" value="TreeGrafter"/>
</dbReference>
<gene>
    <name evidence="14" type="primary">CNOT1</name>
    <name evidence="14" type="ORF">Anas_07862</name>
</gene>
<dbReference type="Gene3D" id="1.25.40.840">
    <property type="entry name" value="CCR4-NOT transcription complex subunit 1 TTP binding domain"/>
    <property type="match status" value="2"/>
</dbReference>
<dbReference type="EMBL" id="SEYY01006218">
    <property type="protein sequence ID" value="KAB7502971.1"/>
    <property type="molecule type" value="Genomic_DNA"/>
</dbReference>
<dbReference type="InterPro" id="IPR032191">
    <property type="entry name" value="CNOT1_CAF1_bind"/>
</dbReference>
<dbReference type="InterPro" id="IPR007196">
    <property type="entry name" value="CCR4-Not_Not1_C"/>
</dbReference>
<feature type="domain" description="CCR4-Not complex component Not1 C-terminal" evidence="8">
    <location>
        <begin position="1924"/>
        <end position="2283"/>
    </location>
</feature>
<dbReference type="GO" id="GO:0000932">
    <property type="term" value="C:P-body"/>
    <property type="evidence" value="ECO:0007669"/>
    <property type="project" value="TreeGrafter"/>
</dbReference>
<dbReference type="InterPro" id="IPR055454">
    <property type="entry name" value="CNOT1-like_NOT1_connector"/>
</dbReference>
<organism evidence="14 15">
    <name type="scientific">Armadillidium nasatum</name>
    <dbReference type="NCBI Taxonomy" id="96803"/>
    <lineage>
        <taxon>Eukaryota</taxon>
        <taxon>Metazoa</taxon>
        <taxon>Ecdysozoa</taxon>
        <taxon>Arthropoda</taxon>
        <taxon>Crustacea</taxon>
        <taxon>Multicrustacea</taxon>
        <taxon>Malacostraca</taxon>
        <taxon>Eumalacostraca</taxon>
        <taxon>Peracarida</taxon>
        <taxon>Isopoda</taxon>
        <taxon>Oniscidea</taxon>
        <taxon>Crinocheta</taxon>
        <taxon>Armadillidiidae</taxon>
        <taxon>Armadillidium</taxon>
    </lineage>
</organism>
<feature type="domain" description="CCR4-NOT transcription complex subunit 1 CAF1-binding" evidence="10">
    <location>
        <begin position="1038"/>
        <end position="1173"/>
    </location>
</feature>
<reference evidence="14 15" key="1">
    <citation type="journal article" date="2019" name="PLoS Biol.">
        <title>Sex chromosomes control vertical transmission of feminizing Wolbachia symbionts in an isopod.</title>
        <authorList>
            <person name="Becking T."/>
            <person name="Chebbi M.A."/>
            <person name="Giraud I."/>
            <person name="Moumen B."/>
            <person name="Laverre T."/>
            <person name="Caubet Y."/>
            <person name="Peccoud J."/>
            <person name="Gilbert C."/>
            <person name="Cordaux R."/>
        </authorList>
    </citation>
    <scope>NUCLEOTIDE SEQUENCE [LARGE SCALE GENOMIC DNA]</scope>
    <source>
        <strain evidence="14">ANa2</strain>
        <tissue evidence="14">Whole body excluding digestive tract and cuticle</tissue>
    </source>
</reference>
<keyword evidence="3" id="KW-0805">Transcription regulation</keyword>
<comment type="caution">
    <text evidence="14">The sequence shown here is derived from an EMBL/GenBank/DDBJ whole genome shotgun (WGS) entry which is preliminary data.</text>
</comment>
<evidence type="ECO:0000256" key="5">
    <source>
        <dbReference type="ARBA" id="ARBA00023242"/>
    </source>
</evidence>
<feature type="region of interest" description="Disordered" evidence="7">
    <location>
        <begin position="1166"/>
        <end position="1232"/>
    </location>
</feature>
<feature type="compositionally biased region" description="Low complexity" evidence="7">
    <location>
        <begin position="1203"/>
        <end position="1212"/>
    </location>
</feature>
<dbReference type="Proteomes" id="UP000326759">
    <property type="component" value="Unassembled WGS sequence"/>
</dbReference>
<evidence type="ECO:0000259" key="13">
    <source>
        <dbReference type="Pfam" id="PF25097"/>
    </source>
</evidence>
<evidence type="ECO:0000256" key="2">
    <source>
        <dbReference type="ARBA" id="ARBA00022491"/>
    </source>
</evidence>
<feature type="domain" description="CCR4-NOT transcription complex subunit 1 TTP binding" evidence="11">
    <location>
        <begin position="865"/>
        <end position="939"/>
    </location>
</feature>
<dbReference type="InterPro" id="IPR040398">
    <property type="entry name" value="Not1"/>
</dbReference>
<dbReference type="FunFam" id="1.25.40.800:FF:000001">
    <property type="entry name" value="CCR4-NOT transcription complex subunit 1"/>
    <property type="match status" value="1"/>
</dbReference>
<keyword evidence="4" id="KW-0804">Transcription</keyword>
<dbReference type="Pfam" id="PF16418">
    <property type="entry name" value="CNOT1_HEAT"/>
    <property type="match status" value="1"/>
</dbReference>
<keyword evidence="5" id="KW-0539">Nucleus</keyword>
<dbReference type="PANTHER" id="PTHR13162:SF8">
    <property type="entry name" value="CCR4-NOT TRANSCRIPTION COMPLEX SUBUNIT 1"/>
    <property type="match status" value="1"/>
</dbReference>
<dbReference type="PANTHER" id="PTHR13162">
    <property type="entry name" value="CCR4-NOT TRANSCRIPTION COMPLEX"/>
    <property type="match status" value="1"/>
</dbReference>
<feature type="domain" description="CCR4-NOT transcription complex subunit 1" evidence="9">
    <location>
        <begin position="1273"/>
        <end position="1420"/>
    </location>
</feature>
<dbReference type="GO" id="GO:0005634">
    <property type="term" value="C:nucleus"/>
    <property type="evidence" value="ECO:0007669"/>
    <property type="project" value="UniProtKB-SubCell"/>
</dbReference>
<dbReference type="Pfam" id="PF04054">
    <property type="entry name" value="Not1"/>
    <property type="match status" value="1"/>
</dbReference>
<evidence type="ECO:0000256" key="6">
    <source>
        <dbReference type="ARBA" id="ARBA00025717"/>
    </source>
</evidence>